<reference evidence="5" key="1">
    <citation type="submission" date="2022-03" db="EMBL/GenBank/DDBJ databases">
        <authorList>
            <person name="Martin H S."/>
        </authorList>
    </citation>
    <scope>NUCLEOTIDE SEQUENCE</scope>
</reference>
<evidence type="ECO:0000259" key="4">
    <source>
        <dbReference type="PROSITE" id="PS00624"/>
    </source>
</evidence>
<keyword evidence="2" id="KW-0274">FAD</keyword>
<dbReference type="Proteomes" id="UP000837857">
    <property type="component" value="Chromosome 9"/>
</dbReference>
<dbReference type="EMBL" id="OW152821">
    <property type="protein sequence ID" value="CAH2076555.1"/>
    <property type="molecule type" value="Genomic_DNA"/>
</dbReference>
<dbReference type="Pfam" id="PF00732">
    <property type="entry name" value="GMC_oxred_N"/>
    <property type="match status" value="2"/>
</dbReference>
<dbReference type="SUPFAM" id="SSF51905">
    <property type="entry name" value="FAD/NAD(P)-binding domain"/>
    <property type="match status" value="1"/>
</dbReference>
<comment type="similarity">
    <text evidence="1 2">Belongs to the GMC oxidoreductase family.</text>
</comment>
<dbReference type="InterPro" id="IPR036188">
    <property type="entry name" value="FAD/NAD-bd_sf"/>
</dbReference>
<dbReference type="PROSITE" id="PS00624">
    <property type="entry name" value="GMC_OXRED_2"/>
    <property type="match status" value="1"/>
</dbReference>
<dbReference type="PANTHER" id="PTHR11552:SF208">
    <property type="entry name" value="RE36204P-RELATED"/>
    <property type="match status" value="1"/>
</dbReference>
<feature type="non-terminal residue" evidence="5">
    <location>
        <position position="1"/>
    </location>
</feature>
<dbReference type="Gene3D" id="3.50.50.60">
    <property type="entry name" value="FAD/NAD(P)-binding domain"/>
    <property type="match status" value="2"/>
</dbReference>
<proteinExistence type="inferred from homology"/>
<evidence type="ECO:0000259" key="3">
    <source>
        <dbReference type="PROSITE" id="PS00623"/>
    </source>
</evidence>
<keyword evidence="2" id="KW-0285">Flavoprotein</keyword>
<evidence type="ECO:0000313" key="5">
    <source>
        <dbReference type="EMBL" id="CAH2076555.1"/>
    </source>
</evidence>
<accession>A0ABN8J6V7</accession>
<dbReference type="InterPro" id="IPR000172">
    <property type="entry name" value="GMC_OxRdtase_N"/>
</dbReference>
<evidence type="ECO:0000256" key="2">
    <source>
        <dbReference type="RuleBase" id="RU003968"/>
    </source>
</evidence>
<sequence>MKKDGDGDGGSTRTVYNIFEIMDEIFRLTFAIILMIRIQCAVIVNDEFVTVEDEPYRQNLNEILSFDTERIRSGRILWPYPLNNKTEPTASVTNQAGNTESEDDVKMRKKRFLHWSYPQSPIVDMMMQTMAINYSPTVSNDPFDFLRDSYPLPNDDGKPLEEYDYVIVGAGTSGSVLAARLTEGKPKATVLLLEAGKPEMLLSDIPALTHYLKETEYVWPYTMEHQSGVCLGSEEQRCYSPQGKAVGGSSVVNDMIYSRGRPQDWNRIAASGNYGWSYEEILPYFKKSERCDLKKYRNAPFRGRDGELTVENVPFRTGLVEAFLAAGRLHGHPTIDYNAPEQLGFGEIILSAGPIASPQLLMLSGIGPKDQLEVLGIPVVSDLGVGKSMYDHLAFPGVIFKLHSNNASLQESKVATLPNLMQWLQFGDGLMTTPGLVEAVGYIKTSLASDHEQSPDVELLNLGGSIASDSGGAFRKSLKISDKTYITAFSRLTTVTLGQLYPFFYIRSQRAALN</sequence>
<dbReference type="PANTHER" id="PTHR11552">
    <property type="entry name" value="GLUCOSE-METHANOL-CHOLINE GMC OXIDOREDUCTASE"/>
    <property type="match status" value="1"/>
</dbReference>
<organism evidence="5 6">
    <name type="scientific">Iphiclides podalirius</name>
    <name type="common">scarce swallowtail</name>
    <dbReference type="NCBI Taxonomy" id="110791"/>
    <lineage>
        <taxon>Eukaryota</taxon>
        <taxon>Metazoa</taxon>
        <taxon>Ecdysozoa</taxon>
        <taxon>Arthropoda</taxon>
        <taxon>Hexapoda</taxon>
        <taxon>Insecta</taxon>
        <taxon>Pterygota</taxon>
        <taxon>Neoptera</taxon>
        <taxon>Endopterygota</taxon>
        <taxon>Lepidoptera</taxon>
        <taxon>Glossata</taxon>
        <taxon>Ditrysia</taxon>
        <taxon>Papilionoidea</taxon>
        <taxon>Papilionidae</taxon>
        <taxon>Papilioninae</taxon>
        <taxon>Iphiclides</taxon>
    </lineage>
</organism>
<gene>
    <name evidence="5" type="ORF">IPOD504_LOCUS17314</name>
</gene>
<dbReference type="Gene3D" id="3.30.560.10">
    <property type="entry name" value="Glucose Oxidase, domain 3"/>
    <property type="match status" value="2"/>
</dbReference>
<evidence type="ECO:0000256" key="1">
    <source>
        <dbReference type="ARBA" id="ARBA00010790"/>
    </source>
</evidence>
<keyword evidence="6" id="KW-1185">Reference proteome</keyword>
<name>A0ABN8J6V7_9NEOP</name>
<dbReference type="InterPro" id="IPR012132">
    <property type="entry name" value="GMC_OxRdtase"/>
</dbReference>
<evidence type="ECO:0000313" key="6">
    <source>
        <dbReference type="Proteomes" id="UP000837857"/>
    </source>
</evidence>
<feature type="domain" description="Glucose-methanol-choline oxidoreductase N-terminal" evidence="4">
    <location>
        <begin position="353"/>
        <end position="367"/>
    </location>
</feature>
<dbReference type="PROSITE" id="PS00623">
    <property type="entry name" value="GMC_OXRED_1"/>
    <property type="match status" value="1"/>
</dbReference>
<protein>
    <recommendedName>
        <fullName evidence="3 4">Glucose-methanol-choline oxidoreductase N-terminal domain-containing protein</fullName>
    </recommendedName>
</protein>
<feature type="domain" description="Glucose-methanol-choline oxidoreductase N-terminal" evidence="3">
    <location>
        <begin position="243"/>
        <end position="266"/>
    </location>
</feature>